<dbReference type="Pfam" id="PF07654">
    <property type="entry name" value="C1-set"/>
    <property type="match status" value="1"/>
</dbReference>
<dbReference type="SMART" id="SM00407">
    <property type="entry name" value="IGc1"/>
    <property type="match status" value="1"/>
</dbReference>
<gene>
    <name evidence="5" type="ORF">UPYG_G00227830</name>
</gene>
<dbReference type="InterPro" id="IPR013783">
    <property type="entry name" value="Ig-like_fold"/>
</dbReference>
<keyword evidence="3" id="KW-1133">Transmembrane helix</keyword>
<dbReference type="Gene3D" id="2.60.40.10">
    <property type="entry name" value="Immunoglobulins"/>
    <property type="match status" value="1"/>
</dbReference>
<evidence type="ECO:0000259" key="4">
    <source>
        <dbReference type="PROSITE" id="PS50835"/>
    </source>
</evidence>
<keyword evidence="1" id="KW-1015">Disulfide bond</keyword>
<dbReference type="EMBL" id="JAGEUA010000007">
    <property type="protein sequence ID" value="KAL0969477.1"/>
    <property type="molecule type" value="Genomic_DNA"/>
</dbReference>
<dbReference type="InterPro" id="IPR003597">
    <property type="entry name" value="Ig_C1-set"/>
</dbReference>
<evidence type="ECO:0000256" key="3">
    <source>
        <dbReference type="SAM" id="Phobius"/>
    </source>
</evidence>
<dbReference type="FunFam" id="2.60.40.10:FF:000283">
    <property type="entry name" value="Immunoglobulin kappa constant"/>
    <property type="match status" value="1"/>
</dbReference>
<keyword evidence="6" id="KW-1185">Reference proteome</keyword>
<dbReference type="PANTHER" id="PTHR23411">
    <property type="entry name" value="TAPASIN"/>
    <property type="match status" value="1"/>
</dbReference>
<evidence type="ECO:0000256" key="1">
    <source>
        <dbReference type="ARBA" id="ARBA00023157"/>
    </source>
</evidence>
<sequence>MCSGGYAAYFGQGTKLTVLEPGVKVTKPTVKVLHPSPQEGKGKGRKKKKTLVCVATDFYPDHVTVSWQINNINISEGVATDDQAKQDNNTRKYSITSRLRVNTRDWNKDDNSFTCTVNFYDGKNTIPVSDSIDGVEGAEVEMITAETYVKRTQTGKLVYIVFIAKSTFYGLVVMVLIWKLKDSSAKKL</sequence>
<reference evidence="5 6" key="1">
    <citation type="submission" date="2024-06" db="EMBL/GenBank/DDBJ databases">
        <authorList>
            <person name="Pan Q."/>
            <person name="Wen M."/>
            <person name="Jouanno E."/>
            <person name="Zahm M."/>
            <person name="Klopp C."/>
            <person name="Cabau C."/>
            <person name="Louis A."/>
            <person name="Berthelot C."/>
            <person name="Parey E."/>
            <person name="Roest Crollius H."/>
            <person name="Montfort J."/>
            <person name="Robinson-Rechavi M."/>
            <person name="Bouchez O."/>
            <person name="Lampietro C."/>
            <person name="Lopez Roques C."/>
            <person name="Donnadieu C."/>
            <person name="Postlethwait J."/>
            <person name="Bobe J."/>
            <person name="Verreycken H."/>
            <person name="Guiguen Y."/>
        </authorList>
    </citation>
    <scope>NUCLEOTIDE SEQUENCE [LARGE SCALE GENOMIC DNA]</scope>
    <source>
        <strain evidence="5">Up_M1</strain>
        <tissue evidence="5">Testis</tissue>
    </source>
</reference>
<evidence type="ECO:0000313" key="6">
    <source>
        <dbReference type="Proteomes" id="UP001557470"/>
    </source>
</evidence>
<accession>A0ABD0WYY5</accession>
<dbReference type="Proteomes" id="UP001557470">
    <property type="component" value="Unassembled WGS sequence"/>
</dbReference>
<evidence type="ECO:0000256" key="2">
    <source>
        <dbReference type="ARBA" id="ARBA00023319"/>
    </source>
</evidence>
<keyword evidence="2" id="KW-0393">Immunoglobulin domain</keyword>
<dbReference type="AlphaFoldDB" id="A0ABD0WYY5"/>
<dbReference type="InterPro" id="IPR007110">
    <property type="entry name" value="Ig-like_dom"/>
</dbReference>
<protein>
    <recommendedName>
        <fullName evidence="4">Ig-like domain-containing protein</fullName>
    </recommendedName>
</protein>
<proteinExistence type="predicted"/>
<dbReference type="SUPFAM" id="SSF48726">
    <property type="entry name" value="Immunoglobulin"/>
    <property type="match status" value="1"/>
</dbReference>
<name>A0ABD0WYY5_UMBPY</name>
<organism evidence="5 6">
    <name type="scientific">Umbra pygmaea</name>
    <name type="common">Eastern mudminnow</name>
    <dbReference type="NCBI Taxonomy" id="75934"/>
    <lineage>
        <taxon>Eukaryota</taxon>
        <taxon>Metazoa</taxon>
        <taxon>Chordata</taxon>
        <taxon>Craniata</taxon>
        <taxon>Vertebrata</taxon>
        <taxon>Euteleostomi</taxon>
        <taxon>Actinopterygii</taxon>
        <taxon>Neopterygii</taxon>
        <taxon>Teleostei</taxon>
        <taxon>Protacanthopterygii</taxon>
        <taxon>Esociformes</taxon>
        <taxon>Umbridae</taxon>
        <taxon>Umbra</taxon>
    </lineage>
</organism>
<evidence type="ECO:0000313" key="5">
    <source>
        <dbReference type="EMBL" id="KAL0969477.1"/>
    </source>
</evidence>
<feature type="domain" description="Ig-like" evidence="4">
    <location>
        <begin position="28"/>
        <end position="133"/>
    </location>
</feature>
<keyword evidence="3" id="KW-0812">Transmembrane</keyword>
<keyword evidence="3" id="KW-0472">Membrane</keyword>
<dbReference type="PROSITE" id="PS50835">
    <property type="entry name" value="IG_LIKE"/>
    <property type="match status" value="1"/>
</dbReference>
<dbReference type="InterPro" id="IPR036179">
    <property type="entry name" value="Ig-like_dom_sf"/>
</dbReference>
<feature type="transmembrane region" description="Helical" evidence="3">
    <location>
        <begin position="157"/>
        <end position="178"/>
    </location>
</feature>
<comment type="caution">
    <text evidence="5">The sequence shown here is derived from an EMBL/GenBank/DDBJ whole genome shotgun (WGS) entry which is preliminary data.</text>
</comment>
<dbReference type="InterPro" id="IPR050380">
    <property type="entry name" value="Immune_Resp_Modulators"/>
</dbReference>